<evidence type="ECO:0000313" key="1">
    <source>
        <dbReference type="EMBL" id="KAH3873248.1"/>
    </source>
</evidence>
<dbReference type="EMBL" id="JAIWYP010000002">
    <property type="protein sequence ID" value="KAH3873248.1"/>
    <property type="molecule type" value="Genomic_DNA"/>
</dbReference>
<accession>A0A9D4MAR8</accession>
<reference evidence="1" key="2">
    <citation type="submission" date="2020-11" db="EMBL/GenBank/DDBJ databases">
        <authorList>
            <person name="McCartney M.A."/>
            <person name="Auch B."/>
            <person name="Kono T."/>
            <person name="Mallez S."/>
            <person name="Becker A."/>
            <person name="Gohl D.M."/>
            <person name="Silverstein K.A.T."/>
            <person name="Koren S."/>
            <person name="Bechman K.B."/>
            <person name="Herman A."/>
            <person name="Abrahante J.E."/>
            <person name="Garbe J."/>
        </authorList>
    </citation>
    <scope>NUCLEOTIDE SEQUENCE</scope>
    <source>
        <strain evidence="1">Duluth1</strain>
        <tissue evidence="1">Whole animal</tissue>
    </source>
</reference>
<feature type="non-terminal residue" evidence="1">
    <location>
        <position position="61"/>
    </location>
</feature>
<organism evidence="1 2">
    <name type="scientific">Dreissena polymorpha</name>
    <name type="common">Zebra mussel</name>
    <name type="synonym">Mytilus polymorpha</name>
    <dbReference type="NCBI Taxonomy" id="45954"/>
    <lineage>
        <taxon>Eukaryota</taxon>
        <taxon>Metazoa</taxon>
        <taxon>Spiralia</taxon>
        <taxon>Lophotrochozoa</taxon>
        <taxon>Mollusca</taxon>
        <taxon>Bivalvia</taxon>
        <taxon>Autobranchia</taxon>
        <taxon>Heteroconchia</taxon>
        <taxon>Euheterodonta</taxon>
        <taxon>Imparidentia</taxon>
        <taxon>Neoheterodontei</taxon>
        <taxon>Myida</taxon>
        <taxon>Dreissenoidea</taxon>
        <taxon>Dreissenidae</taxon>
        <taxon>Dreissena</taxon>
    </lineage>
</organism>
<protein>
    <submittedName>
        <fullName evidence="1">Uncharacterized protein</fullName>
    </submittedName>
</protein>
<keyword evidence="2" id="KW-1185">Reference proteome</keyword>
<dbReference type="Proteomes" id="UP000828390">
    <property type="component" value="Unassembled WGS sequence"/>
</dbReference>
<proteinExistence type="predicted"/>
<dbReference type="AlphaFoldDB" id="A0A9D4MAR8"/>
<gene>
    <name evidence="1" type="ORF">DPMN_036478</name>
</gene>
<reference evidence="1" key="1">
    <citation type="journal article" date="2019" name="bioRxiv">
        <title>The Genome of the Zebra Mussel, Dreissena polymorpha: A Resource for Invasive Species Research.</title>
        <authorList>
            <person name="McCartney M.A."/>
            <person name="Auch B."/>
            <person name="Kono T."/>
            <person name="Mallez S."/>
            <person name="Zhang Y."/>
            <person name="Obille A."/>
            <person name="Becker A."/>
            <person name="Abrahante J.E."/>
            <person name="Garbe J."/>
            <person name="Badalamenti J.P."/>
            <person name="Herman A."/>
            <person name="Mangelson H."/>
            <person name="Liachko I."/>
            <person name="Sullivan S."/>
            <person name="Sone E.D."/>
            <person name="Koren S."/>
            <person name="Silverstein K.A.T."/>
            <person name="Beckman K.B."/>
            <person name="Gohl D.M."/>
        </authorList>
    </citation>
    <scope>NUCLEOTIDE SEQUENCE</scope>
    <source>
        <strain evidence="1">Duluth1</strain>
        <tissue evidence="1">Whole animal</tissue>
    </source>
</reference>
<name>A0A9D4MAR8_DREPO</name>
<evidence type="ECO:0000313" key="2">
    <source>
        <dbReference type="Proteomes" id="UP000828390"/>
    </source>
</evidence>
<comment type="caution">
    <text evidence="1">The sequence shown here is derived from an EMBL/GenBank/DDBJ whole genome shotgun (WGS) entry which is preliminary data.</text>
</comment>
<sequence>MYCEDQNVKAPEGYVGICAMRPTPCQNSSMCKDKECCVSDYGEVGDNMSSGKCQPMGIAKD</sequence>